<feature type="domain" description="Solute-binding protein family 5" evidence="6">
    <location>
        <begin position="76"/>
        <end position="439"/>
    </location>
</feature>
<dbReference type="Gene3D" id="3.40.190.10">
    <property type="entry name" value="Periplasmic binding protein-like II"/>
    <property type="match status" value="1"/>
</dbReference>
<dbReference type="Gene3D" id="3.90.76.10">
    <property type="entry name" value="Dipeptide-binding Protein, Domain 1"/>
    <property type="match status" value="1"/>
</dbReference>
<dbReference type="InterPro" id="IPR000914">
    <property type="entry name" value="SBP_5_dom"/>
</dbReference>
<dbReference type="PANTHER" id="PTHR30290:SF10">
    <property type="entry name" value="PERIPLASMIC OLIGOPEPTIDE-BINDING PROTEIN-RELATED"/>
    <property type="match status" value="1"/>
</dbReference>
<dbReference type="GO" id="GO:0043190">
    <property type="term" value="C:ATP-binding cassette (ABC) transporter complex"/>
    <property type="evidence" value="ECO:0007669"/>
    <property type="project" value="InterPro"/>
</dbReference>
<evidence type="ECO:0000256" key="2">
    <source>
        <dbReference type="ARBA" id="ARBA00005695"/>
    </source>
</evidence>
<dbReference type="Gene3D" id="3.10.105.10">
    <property type="entry name" value="Dipeptide-binding Protein, Domain 3"/>
    <property type="match status" value="1"/>
</dbReference>
<dbReference type="Proteomes" id="UP000071859">
    <property type="component" value="Unassembled WGS sequence"/>
</dbReference>
<feature type="signal peptide" evidence="5">
    <location>
        <begin position="1"/>
        <end position="23"/>
    </location>
</feature>
<dbReference type="GO" id="GO:1904680">
    <property type="term" value="F:peptide transmembrane transporter activity"/>
    <property type="evidence" value="ECO:0007669"/>
    <property type="project" value="TreeGrafter"/>
</dbReference>
<dbReference type="InterPro" id="IPR039424">
    <property type="entry name" value="SBP_5"/>
</dbReference>
<evidence type="ECO:0000259" key="6">
    <source>
        <dbReference type="Pfam" id="PF00496"/>
    </source>
</evidence>
<dbReference type="SUPFAM" id="SSF53850">
    <property type="entry name" value="Periplasmic binding protein-like II"/>
    <property type="match status" value="1"/>
</dbReference>
<protein>
    <submittedName>
        <fullName evidence="7">Extracellular solute-binding protein</fullName>
    </submittedName>
</protein>
<dbReference type="PIRSF" id="PIRSF002741">
    <property type="entry name" value="MppA"/>
    <property type="match status" value="1"/>
</dbReference>
<dbReference type="CDD" id="cd08512">
    <property type="entry name" value="PBP2_NikA_DppA_OppA_like_7"/>
    <property type="match status" value="1"/>
</dbReference>
<comment type="similarity">
    <text evidence="2">Belongs to the bacterial solute-binding protein 5 family.</text>
</comment>
<keyword evidence="3" id="KW-0813">Transport</keyword>
<dbReference type="RefSeq" id="WP_096031815.1">
    <property type="nucleotide sequence ID" value="NZ_FCOX02000021.1"/>
</dbReference>
<accession>A0A158CM29</accession>
<proteinExistence type="inferred from homology"/>
<organism evidence="7 8">
    <name type="scientific">Caballeronia calidae</name>
    <dbReference type="NCBI Taxonomy" id="1777139"/>
    <lineage>
        <taxon>Bacteria</taxon>
        <taxon>Pseudomonadati</taxon>
        <taxon>Pseudomonadota</taxon>
        <taxon>Betaproteobacteria</taxon>
        <taxon>Burkholderiales</taxon>
        <taxon>Burkholderiaceae</taxon>
        <taxon>Caballeronia</taxon>
    </lineage>
</organism>
<dbReference type="AlphaFoldDB" id="A0A158CM29"/>
<evidence type="ECO:0000256" key="3">
    <source>
        <dbReference type="ARBA" id="ARBA00022448"/>
    </source>
</evidence>
<evidence type="ECO:0000256" key="1">
    <source>
        <dbReference type="ARBA" id="ARBA00004196"/>
    </source>
</evidence>
<dbReference type="OrthoDB" id="9801799at2"/>
<evidence type="ECO:0000313" key="7">
    <source>
        <dbReference type="EMBL" id="SAK83398.1"/>
    </source>
</evidence>
<dbReference type="GO" id="GO:0015833">
    <property type="term" value="P:peptide transport"/>
    <property type="evidence" value="ECO:0007669"/>
    <property type="project" value="TreeGrafter"/>
</dbReference>
<comment type="caution">
    <text evidence="7">The sequence shown here is derived from an EMBL/GenBank/DDBJ whole genome shotgun (WGS) entry which is preliminary data.</text>
</comment>
<comment type="subcellular location">
    <subcellularLocation>
        <location evidence="1">Cell envelope</location>
    </subcellularLocation>
</comment>
<evidence type="ECO:0000256" key="5">
    <source>
        <dbReference type="SAM" id="SignalP"/>
    </source>
</evidence>
<dbReference type="InterPro" id="IPR030678">
    <property type="entry name" value="Peptide/Ni-bd"/>
</dbReference>
<gene>
    <name evidence="7" type="ORF">AWB78_04128</name>
</gene>
<dbReference type="EMBL" id="FCOX02000021">
    <property type="protein sequence ID" value="SAK83398.1"/>
    <property type="molecule type" value="Genomic_DNA"/>
</dbReference>
<reference evidence="7" key="1">
    <citation type="submission" date="2016-01" db="EMBL/GenBank/DDBJ databases">
        <authorList>
            <person name="Peeters C."/>
        </authorList>
    </citation>
    <scope>NUCLEOTIDE SEQUENCE</scope>
    <source>
        <strain evidence="7">LMG 29321</strain>
    </source>
</reference>
<evidence type="ECO:0000313" key="8">
    <source>
        <dbReference type="Proteomes" id="UP000071859"/>
    </source>
</evidence>
<dbReference type="PANTHER" id="PTHR30290">
    <property type="entry name" value="PERIPLASMIC BINDING COMPONENT OF ABC TRANSPORTER"/>
    <property type="match status" value="1"/>
</dbReference>
<keyword evidence="4 5" id="KW-0732">Signal</keyword>
<dbReference type="GO" id="GO:0030288">
    <property type="term" value="C:outer membrane-bounded periplasmic space"/>
    <property type="evidence" value="ECO:0007669"/>
    <property type="project" value="UniProtKB-ARBA"/>
</dbReference>
<sequence length="533" mass="57907">MKLPYVPALAAMLCAGYVAAAHAATPADQLLVGMNMNNVLTLDPAAATGNDVMPVAANLYDFLVELDPKQVTHMLPGLAESWTVSPDRRRIDFRLRAGVTFQSGDPLTADDAAWSLQRTVKMNRALASPWKSYGFSAQNVDTLVRAADDRTLSITLPHAVDPTLVIYTLATSIGAAVLDRREVLAHARGNDYGGGWLATHAAGSGAFALAQWKPEDVMILTRNAAYWRGPAKLRRVVLRHIPESQALRFMLDRDDIDLALGLSAPDLVAMRRDPHVDVMTVATGAMYYVALSMQSKPFADARVREAVRSLIDYDGINRYVMAGYGVPHQRPVQSGLPGSLPDPGYRLDVSHARALLAQAGYADGFDTTIRVLADPPFLNIATSLQATLAQAGIRAQVITGTGNQVYGAMRDRRFDIVVGRGGGGLEPDPFSNVRALVYNPDNRDAAKLTNFQGWRTGFADEQINRWFASAQADPDPQSQAKLYQAIQQRYAELVGPILPVSQSTNTVVVRRGVDGYVPSPVWTTRLWAVGKTS</sequence>
<name>A0A158CM29_9BURK</name>
<feature type="chain" id="PRO_5007623068" evidence="5">
    <location>
        <begin position="24"/>
        <end position="533"/>
    </location>
</feature>
<evidence type="ECO:0000256" key="4">
    <source>
        <dbReference type="ARBA" id="ARBA00022729"/>
    </source>
</evidence>
<dbReference type="Pfam" id="PF00496">
    <property type="entry name" value="SBP_bac_5"/>
    <property type="match status" value="1"/>
</dbReference>
<keyword evidence="8" id="KW-1185">Reference proteome</keyword>